<dbReference type="Proteomes" id="UP000244184">
    <property type="component" value="Unassembled WGS sequence"/>
</dbReference>
<dbReference type="EMBL" id="PYHP01000043">
    <property type="protein sequence ID" value="PUA38070.1"/>
    <property type="molecule type" value="Genomic_DNA"/>
</dbReference>
<sequence>MVDPNVIEIGWADRYVFFKRKDGNLEEVGILDTRENNVRIMKSSEDNVLRLHTDFNIPERITMHKVEQLWPDTSHMR</sequence>
<dbReference type="AlphaFoldDB" id="A0A2T6G1M4"/>
<gene>
    <name evidence="1" type="ORF">C8Z91_16875</name>
</gene>
<evidence type="ECO:0000313" key="1">
    <source>
        <dbReference type="EMBL" id="PUA38070.1"/>
    </source>
</evidence>
<comment type="caution">
    <text evidence="1">The sequence shown here is derived from an EMBL/GenBank/DDBJ whole genome shotgun (WGS) entry which is preliminary data.</text>
</comment>
<protein>
    <submittedName>
        <fullName evidence="1">Uncharacterized protein</fullName>
    </submittedName>
</protein>
<proteinExistence type="predicted"/>
<organism evidence="1 2">
    <name type="scientific">Paenibacillus elgii</name>
    <dbReference type="NCBI Taxonomy" id="189691"/>
    <lineage>
        <taxon>Bacteria</taxon>
        <taxon>Bacillati</taxon>
        <taxon>Bacillota</taxon>
        <taxon>Bacilli</taxon>
        <taxon>Bacillales</taxon>
        <taxon>Paenibacillaceae</taxon>
        <taxon>Paenibacillus</taxon>
    </lineage>
</organism>
<accession>A0A2T6G1M4</accession>
<evidence type="ECO:0000313" key="2">
    <source>
        <dbReference type="Proteomes" id="UP000244184"/>
    </source>
</evidence>
<name>A0A2T6G1M4_9BACL</name>
<reference evidence="1 2" key="1">
    <citation type="submission" date="2018-03" db="EMBL/GenBank/DDBJ databases">
        <title>Genome sequence of Paenibacillus elgii strain AC13 an antimicrobial compound producing bacteria.</title>
        <authorList>
            <person name="Kurokawa A.S."/>
            <person name="Araujo J.F."/>
            <person name="Costa R.A."/>
            <person name="Ortega D.B."/>
            <person name="Pires A.S."/>
            <person name="Pappas G.J.Jr."/>
            <person name="Franco O.L."/>
            <person name="Barreto C."/>
            <person name="Magalhaes B.S."/>
            <person name="Kruger R.H."/>
        </authorList>
    </citation>
    <scope>NUCLEOTIDE SEQUENCE [LARGE SCALE GENOMIC DNA]</scope>
    <source>
        <strain evidence="1 2">AC13</strain>
    </source>
</reference>